<dbReference type="InterPro" id="IPR017455">
    <property type="entry name" value="Znf_FYVE-rel"/>
</dbReference>
<reference evidence="7" key="1">
    <citation type="journal article" date="2010" name="Genome Biol.">
        <title>Genome sequence of the necrotrophic plant pathogen Pythium ultimum reveals original pathogenicity mechanisms and effector repertoire.</title>
        <authorList>
            <person name="Levesque C.A."/>
            <person name="Brouwer H."/>
            <person name="Cano L."/>
            <person name="Hamilton J.P."/>
            <person name="Holt C."/>
            <person name="Huitema E."/>
            <person name="Raffaele S."/>
            <person name="Robideau G.P."/>
            <person name="Thines M."/>
            <person name="Win J."/>
            <person name="Zerillo M.M."/>
            <person name="Beakes G.W."/>
            <person name="Boore J.L."/>
            <person name="Busam D."/>
            <person name="Dumas B."/>
            <person name="Ferriera S."/>
            <person name="Fuerstenberg S.I."/>
            <person name="Gachon C.M."/>
            <person name="Gaulin E."/>
            <person name="Govers F."/>
            <person name="Grenville-Briggs L."/>
            <person name="Horner N."/>
            <person name="Hostetler J."/>
            <person name="Jiang R.H."/>
            <person name="Johnson J."/>
            <person name="Krajaejun T."/>
            <person name="Lin H."/>
            <person name="Meijer H.J."/>
            <person name="Moore B."/>
            <person name="Morris P."/>
            <person name="Phuntmart V."/>
            <person name="Puiu D."/>
            <person name="Shetty J."/>
            <person name="Stajich J.E."/>
            <person name="Tripathy S."/>
            <person name="Wawra S."/>
            <person name="van West P."/>
            <person name="Whitty B.R."/>
            <person name="Coutinho P.M."/>
            <person name="Henrissat B."/>
            <person name="Martin F."/>
            <person name="Thomas P.D."/>
            <person name="Tyler B.M."/>
            <person name="De Vries R.P."/>
            <person name="Kamoun S."/>
            <person name="Yandell M."/>
            <person name="Tisserat N."/>
            <person name="Buell C.R."/>
        </authorList>
    </citation>
    <scope>NUCLEOTIDE SEQUENCE</scope>
    <source>
        <strain evidence="7">DAOM:BR144</strain>
    </source>
</reference>
<sequence>MERDRSDLVRGRVFPLPTSYFAPVQLTLAHAAQLEASLHAQLQDALRVYHENYANGFAAVGGDRLDAPWKYVGSVGRLKTYKVAGMETSPTRQRRQRPTQPQNDVLAPLGHVVQSYRTSGKIQGFYKDILRVHHTENSLEFLNQQTLLYPDTVDAAVLHTMRSTPDQEQYFGIKWAAMTSPSPDIGHRDYCYVEMLGYTVDFQGKEIGFSVSASVDIPECPNMFATNHVTRVRMRNTMLIIPTQDAQSTSEIFVMGVKEVVDSSLGTNAHHRHFMAILSDMSLVIDSHNITQQSLIPTNEWVPDRDRVECNICCRKFNFLFRRKHHCRLCGEVICRTCLVKRSIPSARGADDEGKSFPSPKHSIATEKFCVRCVMSLRAIDRRRNNFTQQVFKVNSLRQIGRDSSISSELSAAVPAHHSSEKSIALSGRSSSWDSANSSARGSSISYYKRGSSIKKILRLEDLIKFPVNRPQGTGDDDNDEGDEDARYDDVFHVDTKKMTPVRLATNDKSMMELYSHLVRLSQSSGSGRGPASGNISEIRQSIASQELLLQQIRQSLVST</sequence>
<dbReference type="GO" id="GO:0008270">
    <property type="term" value="F:zinc ion binding"/>
    <property type="evidence" value="ECO:0007669"/>
    <property type="project" value="UniProtKB-KW"/>
</dbReference>
<dbReference type="Pfam" id="PF01363">
    <property type="entry name" value="FYVE"/>
    <property type="match status" value="1"/>
</dbReference>
<dbReference type="STRING" id="431595.K3X083"/>
<keyword evidence="2 4" id="KW-0863">Zinc-finger</keyword>
<dbReference type="AlphaFoldDB" id="K3X083"/>
<evidence type="ECO:0000256" key="4">
    <source>
        <dbReference type="PROSITE-ProRule" id="PRU00091"/>
    </source>
</evidence>
<dbReference type="InterPro" id="IPR023393">
    <property type="entry name" value="START-like_dom_sf"/>
</dbReference>
<dbReference type="EMBL" id="GL376596">
    <property type="status" value="NOT_ANNOTATED_CDS"/>
    <property type="molecule type" value="Genomic_DNA"/>
</dbReference>
<evidence type="ECO:0000313" key="7">
    <source>
        <dbReference type="Proteomes" id="UP000019132"/>
    </source>
</evidence>
<dbReference type="PROSITE" id="PS50178">
    <property type="entry name" value="ZF_FYVE"/>
    <property type="match status" value="1"/>
</dbReference>
<keyword evidence="7" id="KW-1185">Reference proteome</keyword>
<keyword evidence="3" id="KW-0862">Zinc</keyword>
<dbReference type="InterPro" id="IPR011011">
    <property type="entry name" value="Znf_FYVE_PHD"/>
</dbReference>
<feature type="domain" description="FYVE-type" evidence="5">
    <location>
        <begin position="304"/>
        <end position="378"/>
    </location>
</feature>
<dbReference type="VEuPathDB" id="FungiDB:PYU1_G010609"/>
<dbReference type="InterPro" id="IPR000306">
    <property type="entry name" value="Znf_FYVE"/>
</dbReference>
<reference evidence="7" key="2">
    <citation type="submission" date="2010-04" db="EMBL/GenBank/DDBJ databases">
        <authorList>
            <person name="Buell R."/>
            <person name="Hamilton J."/>
            <person name="Hostetler J."/>
        </authorList>
    </citation>
    <scope>NUCLEOTIDE SEQUENCE [LARGE SCALE GENOMIC DNA]</scope>
    <source>
        <strain evidence="7">DAOM:BR144</strain>
    </source>
</reference>
<name>K3X083_GLOUD</name>
<keyword evidence="1" id="KW-0479">Metal-binding</keyword>
<organism evidence="6 7">
    <name type="scientific">Globisporangium ultimum (strain ATCC 200006 / CBS 805.95 / DAOM BR144)</name>
    <name type="common">Pythium ultimum</name>
    <dbReference type="NCBI Taxonomy" id="431595"/>
    <lineage>
        <taxon>Eukaryota</taxon>
        <taxon>Sar</taxon>
        <taxon>Stramenopiles</taxon>
        <taxon>Oomycota</taxon>
        <taxon>Peronosporomycetes</taxon>
        <taxon>Pythiales</taxon>
        <taxon>Pythiaceae</taxon>
        <taxon>Globisporangium</taxon>
    </lineage>
</organism>
<evidence type="ECO:0000313" key="6">
    <source>
        <dbReference type="EnsemblProtists" id="PYU1_T010632"/>
    </source>
</evidence>
<evidence type="ECO:0000256" key="1">
    <source>
        <dbReference type="ARBA" id="ARBA00022723"/>
    </source>
</evidence>
<dbReference type="PANTHER" id="PTHR13510">
    <property type="entry name" value="FYVE-FINGER-CONTAINING RAB5 EFFECTOR PROTEIN RABENOSYN-5-RELATED"/>
    <property type="match status" value="1"/>
</dbReference>
<dbReference type="Gene3D" id="3.30.40.10">
    <property type="entry name" value="Zinc/RING finger domain, C3HC4 (zinc finger)"/>
    <property type="match status" value="1"/>
</dbReference>
<evidence type="ECO:0000256" key="2">
    <source>
        <dbReference type="ARBA" id="ARBA00022771"/>
    </source>
</evidence>
<dbReference type="EnsemblProtists" id="PYU1_T010632">
    <property type="protein sequence ID" value="PYU1_T010632"/>
    <property type="gene ID" value="PYU1_G010609"/>
</dbReference>
<dbReference type="OMA" id="HENYANG"/>
<dbReference type="PANTHER" id="PTHR13510:SF44">
    <property type="entry name" value="RABENOSYN-5"/>
    <property type="match status" value="1"/>
</dbReference>
<dbReference type="HOGENOM" id="CLU_036042_0_0_1"/>
<dbReference type="Gene3D" id="3.30.530.20">
    <property type="match status" value="1"/>
</dbReference>
<dbReference type="SUPFAM" id="SSF57903">
    <property type="entry name" value="FYVE/PHD zinc finger"/>
    <property type="match status" value="1"/>
</dbReference>
<dbReference type="InterPro" id="IPR052727">
    <property type="entry name" value="Rab4/Rab5_effector"/>
</dbReference>
<dbReference type="Proteomes" id="UP000019132">
    <property type="component" value="Unassembled WGS sequence"/>
</dbReference>
<accession>K3X083</accession>
<dbReference type="InParanoid" id="K3X083"/>
<evidence type="ECO:0000259" key="5">
    <source>
        <dbReference type="PROSITE" id="PS50178"/>
    </source>
</evidence>
<proteinExistence type="predicted"/>
<reference evidence="6" key="3">
    <citation type="submission" date="2015-02" db="UniProtKB">
        <authorList>
            <consortium name="EnsemblProtists"/>
        </authorList>
    </citation>
    <scope>IDENTIFICATION</scope>
    <source>
        <strain evidence="6">DAOM BR144</strain>
    </source>
</reference>
<dbReference type="InterPro" id="IPR013083">
    <property type="entry name" value="Znf_RING/FYVE/PHD"/>
</dbReference>
<evidence type="ECO:0000256" key="3">
    <source>
        <dbReference type="ARBA" id="ARBA00022833"/>
    </source>
</evidence>
<dbReference type="SMART" id="SM00064">
    <property type="entry name" value="FYVE"/>
    <property type="match status" value="1"/>
</dbReference>
<dbReference type="eggNOG" id="ENOG502RW0B">
    <property type="taxonomic scope" value="Eukaryota"/>
</dbReference>
<protein>
    <recommendedName>
        <fullName evidence="5">FYVE-type domain-containing protein</fullName>
    </recommendedName>
</protein>